<comment type="function">
    <text evidence="11">Subunit e, of the mitochondrial membrane ATP synthase complex (F(1)F(0) ATP synthase or Complex V) that produces ATP from ADP in the presence of a proton gradient across the membrane which is generated by electron transport complexes of the respiratory chain. ATP synthase complex consist of a soluble F(1) head domain - the catalytic core - and a membrane F(1) domain - the membrane proton channel. These two domains are linked by a central stalk rotating inside the F(1) region and a stationary peripheral stalk. During catalysis, ATP synthesis in the catalytic domain of F(1) is coupled via a rotary mechanism of the central stalk subunits to proton translocation. In vivo, can only synthesize ATP although its ATP hydrolase activity can be activated artificially in vitro. Part of the complex F(0) domain.</text>
</comment>
<evidence type="ECO:0000256" key="6">
    <source>
        <dbReference type="ARBA" id="ARBA00022792"/>
    </source>
</evidence>
<protein>
    <recommendedName>
        <fullName evidence="11">ATP synthase F(0) complex subunit e, mitochondrial</fullName>
    </recommendedName>
</protein>
<keyword evidence="6 11" id="KW-0999">Mitochondrion inner membrane</keyword>
<evidence type="ECO:0000256" key="7">
    <source>
        <dbReference type="ARBA" id="ARBA00023065"/>
    </source>
</evidence>
<keyword evidence="10 11" id="KW-0066">ATP synthesis</keyword>
<reference evidence="12 13" key="1">
    <citation type="submission" date="2017-03" db="EMBL/GenBank/DDBJ databases">
        <title>Genomes of endolithic fungi from Antarctica.</title>
        <authorList>
            <person name="Coleine C."/>
            <person name="Masonjones S."/>
            <person name="Stajich J.E."/>
        </authorList>
    </citation>
    <scope>NUCLEOTIDE SEQUENCE [LARGE SCALE GENOMIC DNA]</scope>
    <source>
        <strain evidence="12 13">CCFEE 5187</strain>
    </source>
</reference>
<evidence type="ECO:0000256" key="5">
    <source>
        <dbReference type="ARBA" id="ARBA00022781"/>
    </source>
</evidence>
<keyword evidence="5 11" id="KW-0375">Hydrogen ion transport</keyword>
<dbReference type="Proteomes" id="UP000308768">
    <property type="component" value="Unassembled WGS sequence"/>
</dbReference>
<dbReference type="Pfam" id="PF05680">
    <property type="entry name" value="ATP-synt_E"/>
    <property type="match status" value="1"/>
</dbReference>
<evidence type="ECO:0000256" key="2">
    <source>
        <dbReference type="ARBA" id="ARBA00007333"/>
    </source>
</evidence>
<evidence type="ECO:0000313" key="12">
    <source>
        <dbReference type="EMBL" id="TKA68279.1"/>
    </source>
</evidence>
<dbReference type="GO" id="GO:0045259">
    <property type="term" value="C:proton-transporting ATP synthase complex"/>
    <property type="evidence" value="ECO:0007669"/>
    <property type="project" value="UniProtKB-UniRule"/>
</dbReference>
<sequence>MASSGANVFRYSALALGIFYGFYHQSTITASEKLQEITREYERKSKLIDEAKAAYTKKIMPQSAKTAGGDSMYTLSVLFITDPMDPKFDLEAYLNLKQAGEK</sequence>
<evidence type="ECO:0000256" key="1">
    <source>
        <dbReference type="ARBA" id="ARBA00004273"/>
    </source>
</evidence>
<proteinExistence type="inferred from homology"/>
<evidence type="ECO:0000256" key="11">
    <source>
        <dbReference type="RuleBase" id="RU367005"/>
    </source>
</evidence>
<keyword evidence="8 11" id="KW-0496">Mitochondrion</keyword>
<organism evidence="12 13">
    <name type="scientific">Cryomyces minteri</name>
    <dbReference type="NCBI Taxonomy" id="331657"/>
    <lineage>
        <taxon>Eukaryota</taxon>
        <taxon>Fungi</taxon>
        <taxon>Dikarya</taxon>
        <taxon>Ascomycota</taxon>
        <taxon>Pezizomycotina</taxon>
        <taxon>Dothideomycetes</taxon>
        <taxon>Dothideomycetes incertae sedis</taxon>
        <taxon>Cryomyces</taxon>
    </lineage>
</organism>
<dbReference type="OrthoDB" id="2125027at2759"/>
<gene>
    <name evidence="12" type="ORF">B0A49_06111</name>
</gene>
<keyword evidence="9" id="KW-0472">Membrane</keyword>
<dbReference type="STRING" id="331657.A0A4V5NEV1"/>
<dbReference type="GO" id="GO:0015986">
    <property type="term" value="P:proton motive force-driven ATP synthesis"/>
    <property type="evidence" value="ECO:0007669"/>
    <property type="project" value="InterPro"/>
</dbReference>
<dbReference type="AlphaFoldDB" id="A0A4V5NEV1"/>
<evidence type="ECO:0000313" key="13">
    <source>
        <dbReference type="Proteomes" id="UP000308768"/>
    </source>
</evidence>
<evidence type="ECO:0000256" key="10">
    <source>
        <dbReference type="ARBA" id="ARBA00023310"/>
    </source>
</evidence>
<dbReference type="InterPro" id="IPR008386">
    <property type="entry name" value="ATP_synth_F0_esu_mt"/>
</dbReference>
<dbReference type="GO" id="GO:0015078">
    <property type="term" value="F:proton transmembrane transporter activity"/>
    <property type="evidence" value="ECO:0007669"/>
    <property type="project" value="InterPro"/>
</dbReference>
<accession>A0A4V5NEV1</accession>
<comment type="similarity">
    <text evidence="2 11">Belongs to the ATPase e subunit family.</text>
</comment>
<keyword evidence="3 11" id="KW-0813">Transport</keyword>
<keyword evidence="13" id="KW-1185">Reference proteome</keyword>
<keyword evidence="4 11" id="KW-0138">CF(0)</keyword>
<evidence type="ECO:0000256" key="3">
    <source>
        <dbReference type="ARBA" id="ARBA00022448"/>
    </source>
</evidence>
<dbReference type="EMBL" id="NAJN01000831">
    <property type="protein sequence ID" value="TKA68279.1"/>
    <property type="molecule type" value="Genomic_DNA"/>
</dbReference>
<name>A0A4V5NEV1_9PEZI</name>
<comment type="subunit">
    <text evidence="11">F-type ATPases have 2 components, CF(1) - the catalytic core - and CF(0) - the membrane proton channel. CF(1) and CF(0) have multiple subunits.</text>
</comment>
<evidence type="ECO:0000256" key="9">
    <source>
        <dbReference type="ARBA" id="ARBA00023136"/>
    </source>
</evidence>
<comment type="caution">
    <text evidence="12">The sequence shown here is derived from an EMBL/GenBank/DDBJ whole genome shotgun (WGS) entry which is preliminary data.</text>
</comment>
<keyword evidence="7 11" id="KW-0406">Ion transport</keyword>
<evidence type="ECO:0000256" key="4">
    <source>
        <dbReference type="ARBA" id="ARBA00022547"/>
    </source>
</evidence>
<comment type="subcellular location">
    <subcellularLocation>
        <location evidence="1 11">Mitochondrion inner membrane</location>
    </subcellularLocation>
</comment>
<dbReference type="GO" id="GO:0005743">
    <property type="term" value="C:mitochondrial inner membrane"/>
    <property type="evidence" value="ECO:0007669"/>
    <property type="project" value="UniProtKB-SubCell"/>
</dbReference>
<evidence type="ECO:0000256" key="8">
    <source>
        <dbReference type="ARBA" id="ARBA00023128"/>
    </source>
</evidence>